<dbReference type="InterPro" id="IPR013083">
    <property type="entry name" value="Znf_RING/FYVE/PHD"/>
</dbReference>
<dbReference type="Gene3D" id="3.30.40.10">
    <property type="entry name" value="Zinc/RING finger domain, C3HC4 (zinc finger)"/>
    <property type="match status" value="1"/>
</dbReference>
<dbReference type="SUPFAM" id="SSF57850">
    <property type="entry name" value="RING/U-box"/>
    <property type="match status" value="1"/>
</dbReference>
<evidence type="ECO:0000313" key="1">
    <source>
        <dbReference type="EMBL" id="EGG22261.1"/>
    </source>
</evidence>
<dbReference type="EMBL" id="GL883009">
    <property type="protein sequence ID" value="EGG22261.1"/>
    <property type="molecule type" value="Genomic_DNA"/>
</dbReference>
<sequence length="644" mass="74234">MAKVHKNIHQGLASRLTTEEELKKIQCCNCKEIVDDARQCHKGHLFCYACIQGIANGEKTCKCPADCNVEISLDNLIVCVVADLWVQDVKIMLLTSSVAIIYQYCAIDVIRNIVNRRDVAVNHSSQCLMKEDEEKQLFFKIYKQIYLRQKINELGRRIGPQLFDDSLDYAEYICKYDHWHHATAMLEHGHRSSFLASNLAMLSCVAGNLDIVRILVTQKWPIAQQQTDLQAWFKDHYPVPSAAKYFVEKVDAMQLSVTKFLQRHPTYQTNHTAINKRLELDQHPSKNTMGYFWNQIELEFKDRYPNLETFLPFIHEVTLEASLGEYRKILEVIPFTESLPQIIESVGLKDPQPGLLRESLLHFIDVRTDDDALPIALYLLSLGYKDAIFNTKERLIHYFSKDPSINPNPIDPERQMNNLAKITQYANETGLQDLENDIRNNKLLNRLVKENVVDKELVTRFQSRKKLDDRKKTIIANTCSQNLFYSECTHIPSHVVEMQKAVIANGSKKSLQFLQYIATMNQDTTQPIVVDKSMVASGSIEMFEYFVKPKDMNSTHIQLIVSSGQVDMLDHYVNTLGWVKDTLLSLPQDSFLKDLVHGQHLEMLLYLHNNGYHFFATKNLHSYIQTQHVDPDPSLKIIIKCDVI</sequence>
<dbReference type="GeneID" id="14874626"/>
<evidence type="ECO:0000313" key="2">
    <source>
        <dbReference type="Proteomes" id="UP000007797"/>
    </source>
</evidence>
<keyword evidence="2" id="KW-1185">Reference proteome</keyword>
<proteinExistence type="predicted"/>
<dbReference type="Proteomes" id="UP000007797">
    <property type="component" value="Unassembled WGS sequence"/>
</dbReference>
<name>F4PPE8_CACFS</name>
<dbReference type="RefSeq" id="XP_004360112.1">
    <property type="nucleotide sequence ID" value="XM_004360055.1"/>
</dbReference>
<accession>F4PPE8</accession>
<dbReference type="AlphaFoldDB" id="F4PPE8"/>
<dbReference type="OrthoDB" id="9049620at2759"/>
<gene>
    <name evidence="1" type="ORF">DFA_04379</name>
</gene>
<dbReference type="KEGG" id="dfa:DFA_04379"/>
<organism evidence="1 2">
    <name type="scientific">Cavenderia fasciculata</name>
    <name type="common">Slime mold</name>
    <name type="synonym">Dictyostelium fasciculatum</name>
    <dbReference type="NCBI Taxonomy" id="261658"/>
    <lineage>
        <taxon>Eukaryota</taxon>
        <taxon>Amoebozoa</taxon>
        <taxon>Evosea</taxon>
        <taxon>Eumycetozoa</taxon>
        <taxon>Dictyostelia</taxon>
        <taxon>Acytosteliales</taxon>
        <taxon>Cavenderiaceae</taxon>
        <taxon>Cavenderia</taxon>
    </lineage>
</organism>
<protein>
    <submittedName>
        <fullName evidence="1">Uncharacterized protein</fullName>
    </submittedName>
</protein>
<reference evidence="2" key="1">
    <citation type="journal article" date="2011" name="Genome Res.">
        <title>Phylogeny-wide analysis of social amoeba genomes highlights ancient origins for complex intercellular communication.</title>
        <authorList>
            <person name="Heidel A.J."/>
            <person name="Lawal H.M."/>
            <person name="Felder M."/>
            <person name="Schilde C."/>
            <person name="Helps N.R."/>
            <person name="Tunggal B."/>
            <person name="Rivero F."/>
            <person name="John U."/>
            <person name="Schleicher M."/>
            <person name="Eichinger L."/>
            <person name="Platzer M."/>
            <person name="Noegel A.A."/>
            <person name="Schaap P."/>
            <person name="Gloeckner G."/>
        </authorList>
    </citation>
    <scope>NUCLEOTIDE SEQUENCE [LARGE SCALE GENOMIC DNA]</scope>
    <source>
        <strain evidence="2">SH3</strain>
    </source>
</reference>